<evidence type="ECO:0000256" key="1">
    <source>
        <dbReference type="SAM" id="SignalP"/>
    </source>
</evidence>
<dbReference type="SUPFAM" id="SSF100910">
    <property type="entry name" value="Chemosensory protein Csp2"/>
    <property type="match status" value="1"/>
</dbReference>
<reference evidence="2" key="2">
    <citation type="submission" date="2025-05" db="UniProtKB">
        <authorList>
            <consortium name="EnsemblMetazoa"/>
        </authorList>
    </citation>
    <scope>IDENTIFICATION</scope>
    <source>
        <strain evidence="2">Foshan</strain>
    </source>
</reference>
<dbReference type="PANTHER" id="PTHR11257">
    <property type="entry name" value="CHEMOSENSORY PROTEIN-RELATED"/>
    <property type="match status" value="1"/>
</dbReference>
<dbReference type="Gene3D" id="1.10.2080.10">
    <property type="entry name" value="Insect odorant-binding protein A10/Ejaculatory bulb-specific protein 3"/>
    <property type="match status" value="1"/>
</dbReference>
<dbReference type="PANTHER" id="PTHR11257:SF12">
    <property type="entry name" value="EJACULATORY BULB-SPECIFIC PROTEIN 3-RELATED"/>
    <property type="match status" value="1"/>
</dbReference>
<dbReference type="Pfam" id="PF03392">
    <property type="entry name" value="OS-D"/>
    <property type="match status" value="1"/>
</dbReference>
<dbReference type="InterPro" id="IPR005055">
    <property type="entry name" value="A10/PebIII"/>
</dbReference>
<accession>A0A182GNE6</accession>
<feature type="signal peptide" evidence="1">
    <location>
        <begin position="1"/>
        <end position="16"/>
    </location>
</feature>
<keyword evidence="3" id="KW-1185">Reference proteome</keyword>
<name>A0A182GNE6_AEDAL</name>
<dbReference type="EnsemblMetazoa" id="AALFPA23_010308.R14367">
    <property type="protein sequence ID" value="AALFPA23_010308.P14367"/>
    <property type="gene ID" value="AALFPA23_010308"/>
</dbReference>
<feature type="chain" id="PRO_5014253838" description="Protein serine/threonine kinase" evidence="1">
    <location>
        <begin position="17"/>
        <end position="128"/>
    </location>
</feature>
<proteinExistence type="predicted"/>
<sequence>MKFFVVVLALFAVAAARPQEDKYTTKYDSIDIDEILKSDRLFKNYYNCLLDTGACTPEGNELKRVLPDALENNCSKCSENQKMSSTKIIKFLTENKPEEWVALKAKYDPDNKYVEKYVADADKDGIKL</sequence>
<reference evidence="3" key="1">
    <citation type="journal article" date="2015" name="Proc. Natl. Acad. Sci. U.S.A.">
        <title>Genome sequence of the Asian Tiger mosquito, Aedes albopictus, reveals insights into its biology, genetics, and evolution.</title>
        <authorList>
            <person name="Chen X.G."/>
            <person name="Jiang X."/>
            <person name="Gu J."/>
            <person name="Xu M."/>
            <person name="Wu Y."/>
            <person name="Deng Y."/>
            <person name="Zhang C."/>
            <person name="Bonizzoni M."/>
            <person name="Dermauw W."/>
            <person name="Vontas J."/>
            <person name="Armbruster P."/>
            <person name="Huang X."/>
            <person name="Yang Y."/>
            <person name="Zhang H."/>
            <person name="He W."/>
            <person name="Peng H."/>
            <person name="Liu Y."/>
            <person name="Wu K."/>
            <person name="Chen J."/>
            <person name="Lirakis M."/>
            <person name="Topalis P."/>
            <person name="Van Leeuwen T."/>
            <person name="Hall A.B."/>
            <person name="Jiang X."/>
            <person name="Thorpe C."/>
            <person name="Mueller R.L."/>
            <person name="Sun C."/>
            <person name="Waterhouse R.M."/>
            <person name="Yan G."/>
            <person name="Tu Z.J."/>
            <person name="Fang X."/>
            <person name="James A.A."/>
        </authorList>
    </citation>
    <scope>NUCLEOTIDE SEQUENCE [LARGE SCALE GENOMIC DNA]</scope>
    <source>
        <strain evidence="3">Foshan</strain>
    </source>
</reference>
<dbReference type="InterPro" id="IPR036682">
    <property type="entry name" value="OS_D_A10/PebIII_sf"/>
</dbReference>
<evidence type="ECO:0000313" key="3">
    <source>
        <dbReference type="Proteomes" id="UP000069940"/>
    </source>
</evidence>
<evidence type="ECO:0008006" key="4">
    <source>
        <dbReference type="Google" id="ProtNLM"/>
    </source>
</evidence>
<evidence type="ECO:0000313" key="2">
    <source>
        <dbReference type="EnsemblMetazoa" id="AALFPA23_010308.P14367"/>
    </source>
</evidence>
<dbReference type="Proteomes" id="UP000069940">
    <property type="component" value="Unassembled WGS sequence"/>
</dbReference>
<organism evidence="2 3">
    <name type="scientific">Aedes albopictus</name>
    <name type="common">Asian tiger mosquito</name>
    <name type="synonym">Stegomyia albopicta</name>
    <dbReference type="NCBI Taxonomy" id="7160"/>
    <lineage>
        <taxon>Eukaryota</taxon>
        <taxon>Metazoa</taxon>
        <taxon>Ecdysozoa</taxon>
        <taxon>Arthropoda</taxon>
        <taxon>Hexapoda</taxon>
        <taxon>Insecta</taxon>
        <taxon>Pterygota</taxon>
        <taxon>Neoptera</taxon>
        <taxon>Endopterygota</taxon>
        <taxon>Diptera</taxon>
        <taxon>Nematocera</taxon>
        <taxon>Culicoidea</taxon>
        <taxon>Culicidae</taxon>
        <taxon>Culicinae</taxon>
        <taxon>Aedini</taxon>
        <taxon>Aedes</taxon>
        <taxon>Stegomyia</taxon>
    </lineage>
</organism>
<keyword evidence="1" id="KW-0732">Signal</keyword>
<dbReference type="AlphaFoldDB" id="A0A182GNE6"/>
<protein>
    <recommendedName>
        <fullName evidence="4">Protein serine/threonine kinase</fullName>
    </recommendedName>
</protein>